<proteinExistence type="predicted"/>
<name>A0A6V7WJN1_MELEN</name>
<feature type="region of interest" description="Disordered" evidence="1">
    <location>
        <begin position="79"/>
        <end position="98"/>
    </location>
</feature>
<dbReference type="AlphaFoldDB" id="A0A6V7WJN1"/>
<evidence type="ECO:0000256" key="1">
    <source>
        <dbReference type="SAM" id="MobiDB-lite"/>
    </source>
</evidence>
<protein>
    <submittedName>
        <fullName evidence="3">Uncharacterized protein</fullName>
    </submittedName>
</protein>
<dbReference type="Proteomes" id="UP000580250">
    <property type="component" value="Unassembled WGS sequence"/>
</dbReference>
<reference evidence="3 4" key="1">
    <citation type="submission" date="2020-08" db="EMBL/GenBank/DDBJ databases">
        <authorList>
            <person name="Koutsovoulos G."/>
            <person name="Danchin GJ E."/>
        </authorList>
    </citation>
    <scope>NUCLEOTIDE SEQUENCE [LARGE SCALE GENOMIC DNA]</scope>
</reference>
<keyword evidence="2" id="KW-0812">Transmembrane</keyword>
<evidence type="ECO:0000256" key="2">
    <source>
        <dbReference type="SAM" id="Phobius"/>
    </source>
</evidence>
<evidence type="ECO:0000313" key="4">
    <source>
        <dbReference type="Proteomes" id="UP000580250"/>
    </source>
</evidence>
<sequence length="114" mass="13270">MNIFTKLCDLYILTTYVNVIEILTLYEDRAGLIFFPYFFEWLGMVIFLFIFDVCDFAVRKNGDLFLAIIPYIFVNSGCSHGRRRTDKTRTDTDSQNTDGLGQTSKFNIFLCFSL</sequence>
<organism evidence="3 4">
    <name type="scientific">Meloidogyne enterolobii</name>
    <name type="common">Root-knot nematode worm</name>
    <name type="synonym">Meloidogyne mayaguensis</name>
    <dbReference type="NCBI Taxonomy" id="390850"/>
    <lineage>
        <taxon>Eukaryota</taxon>
        <taxon>Metazoa</taxon>
        <taxon>Ecdysozoa</taxon>
        <taxon>Nematoda</taxon>
        <taxon>Chromadorea</taxon>
        <taxon>Rhabditida</taxon>
        <taxon>Tylenchina</taxon>
        <taxon>Tylenchomorpha</taxon>
        <taxon>Tylenchoidea</taxon>
        <taxon>Meloidogynidae</taxon>
        <taxon>Meloidogyninae</taxon>
        <taxon>Meloidogyne</taxon>
    </lineage>
</organism>
<dbReference type="EMBL" id="CAJEWN010000627">
    <property type="protein sequence ID" value="CAD2187199.1"/>
    <property type="molecule type" value="Genomic_DNA"/>
</dbReference>
<keyword evidence="2" id="KW-1133">Transmembrane helix</keyword>
<keyword evidence="2" id="KW-0472">Membrane</keyword>
<feature type="transmembrane region" description="Helical" evidence="2">
    <location>
        <begin position="32"/>
        <end position="51"/>
    </location>
</feature>
<gene>
    <name evidence="3" type="ORF">MENT_LOCUS39765</name>
</gene>
<comment type="caution">
    <text evidence="3">The sequence shown here is derived from an EMBL/GenBank/DDBJ whole genome shotgun (WGS) entry which is preliminary data.</text>
</comment>
<accession>A0A6V7WJN1</accession>
<evidence type="ECO:0000313" key="3">
    <source>
        <dbReference type="EMBL" id="CAD2187199.1"/>
    </source>
</evidence>